<proteinExistence type="predicted"/>
<reference evidence="1" key="1">
    <citation type="submission" date="2014-05" db="EMBL/GenBank/DDBJ databases">
        <authorList>
            <person name="Chronopoulou M."/>
        </authorList>
    </citation>
    <scope>NUCLEOTIDE SEQUENCE</scope>
    <source>
        <tissue evidence="1">Whole organism</tissue>
    </source>
</reference>
<sequence length="12" mass="1379">MSYHIATLINIC</sequence>
<protein>
    <submittedName>
        <fullName evidence="1">Uncharacterized protein</fullName>
    </submittedName>
</protein>
<dbReference type="EMBL" id="HACA01031938">
    <property type="protein sequence ID" value="CDW49299.1"/>
    <property type="molecule type" value="Transcribed_RNA"/>
</dbReference>
<evidence type="ECO:0000313" key="1">
    <source>
        <dbReference type="EMBL" id="CDW49299.1"/>
    </source>
</evidence>
<name>A0A0K2VFU9_LEPSM</name>
<organism evidence="1">
    <name type="scientific">Lepeophtheirus salmonis</name>
    <name type="common">Salmon louse</name>
    <name type="synonym">Caligus salmonis</name>
    <dbReference type="NCBI Taxonomy" id="72036"/>
    <lineage>
        <taxon>Eukaryota</taxon>
        <taxon>Metazoa</taxon>
        <taxon>Ecdysozoa</taxon>
        <taxon>Arthropoda</taxon>
        <taxon>Crustacea</taxon>
        <taxon>Multicrustacea</taxon>
        <taxon>Hexanauplia</taxon>
        <taxon>Copepoda</taxon>
        <taxon>Siphonostomatoida</taxon>
        <taxon>Caligidae</taxon>
        <taxon>Lepeophtheirus</taxon>
    </lineage>
</organism>
<accession>A0A0K2VFU9</accession>